<sequence>MKRIASVVLATLIASMSVLGIVEDASAHNTYRRRHTTTQVRRYRTCTGRNRYRYYHGRYYRCRYYRRNRRHH</sequence>
<keyword evidence="3" id="KW-1185">Reference proteome</keyword>
<keyword evidence="1" id="KW-0732">Signal</keyword>
<evidence type="ECO:0000256" key="1">
    <source>
        <dbReference type="SAM" id="SignalP"/>
    </source>
</evidence>
<proteinExistence type="predicted"/>
<dbReference type="HOGENOM" id="CLU_2713500_0_0_3"/>
<dbReference type="RefSeq" id="WP_015216929.1">
    <property type="nucleotide sequence ID" value="NC_019771.1"/>
</dbReference>
<gene>
    <name evidence="2" type="ordered locus">Anacy_4973</name>
</gene>
<feature type="signal peptide" evidence="1">
    <location>
        <begin position="1"/>
        <end position="20"/>
    </location>
</feature>
<evidence type="ECO:0000313" key="2">
    <source>
        <dbReference type="EMBL" id="AFZ60313.1"/>
    </source>
</evidence>
<organism evidence="2 3">
    <name type="scientific">Anabaena cylindrica (strain ATCC 27899 / PCC 7122)</name>
    <dbReference type="NCBI Taxonomy" id="272123"/>
    <lineage>
        <taxon>Bacteria</taxon>
        <taxon>Bacillati</taxon>
        <taxon>Cyanobacteriota</taxon>
        <taxon>Cyanophyceae</taxon>
        <taxon>Nostocales</taxon>
        <taxon>Nostocaceae</taxon>
        <taxon>Anabaena</taxon>
    </lineage>
</organism>
<protein>
    <submittedName>
        <fullName evidence="2">Uncharacterized protein</fullName>
    </submittedName>
</protein>
<name>K9ZM49_ANACC</name>
<accession>K9ZM49</accession>
<feature type="chain" id="PRO_5030173403" evidence="1">
    <location>
        <begin position="21"/>
        <end position="72"/>
    </location>
</feature>
<evidence type="ECO:0000313" key="3">
    <source>
        <dbReference type="Proteomes" id="UP000010474"/>
    </source>
</evidence>
<dbReference type="EMBL" id="CP003659">
    <property type="protein sequence ID" value="AFZ60313.1"/>
    <property type="molecule type" value="Genomic_DNA"/>
</dbReference>
<reference evidence="3" key="1">
    <citation type="journal article" date="2013" name="Proc. Natl. Acad. Sci. U.S.A.">
        <title>Improving the coverage of the cyanobacterial phylum using diversity-driven genome sequencing.</title>
        <authorList>
            <person name="Shih P.M."/>
            <person name="Wu D."/>
            <person name="Latifi A."/>
            <person name="Axen S.D."/>
            <person name="Fewer D.P."/>
            <person name="Talla E."/>
            <person name="Calteau A."/>
            <person name="Cai F."/>
            <person name="Tandeau de Marsac N."/>
            <person name="Rippka R."/>
            <person name="Herdman M."/>
            <person name="Sivonen K."/>
            <person name="Coursin T."/>
            <person name="Laurent T."/>
            <person name="Goodwin L."/>
            <person name="Nolan M."/>
            <person name="Davenport K.W."/>
            <person name="Han C.S."/>
            <person name="Rubin E.M."/>
            <person name="Eisen J.A."/>
            <person name="Woyke T."/>
            <person name="Gugger M."/>
            <person name="Kerfeld C.A."/>
        </authorList>
    </citation>
    <scope>NUCLEOTIDE SEQUENCE [LARGE SCALE GENOMIC DNA]</scope>
    <source>
        <strain evidence="3">ATCC 27899 / PCC 7122</strain>
    </source>
</reference>
<dbReference type="KEGG" id="acy:Anacy_4973"/>
<dbReference type="AlphaFoldDB" id="K9ZM49"/>
<dbReference type="Proteomes" id="UP000010474">
    <property type="component" value="Chromosome"/>
</dbReference>